<accession>A0A446D116</accession>
<reference evidence="2 3" key="1">
    <citation type="submission" date="2018-07" db="EMBL/GenBank/DDBJ databases">
        <authorList>
            <person name="Peeters C."/>
        </authorList>
    </citation>
    <scope>NUCLEOTIDE SEQUENCE [LARGE SCALE GENOMIC DNA]</scope>
    <source>
        <strain evidence="2 3">LMG 30378</strain>
    </source>
</reference>
<dbReference type="AlphaFoldDB" id="A0A446D116"/>
<evidence type="ECO:0000313" key="2">
    <source>
        <dbReference type="EMBL" id="SSW73808.1"/>
    </source>
</evidence>
<evidence type="ECO:0000313" key="3">
    <source>
        <dbReference type="Proteomes" id="UP000289465"/>
    </source>
</evidence>
<keyword evidence="1" id="KW-0175">Coiled coil</keyword>
<organism evidence="2 3">
    <name type="scientific">Achromobacter veterisilvae</name>
    <dbReference type="NCBI Taxonomy" id="2069367"/>
    <lineage>
        <taxon>Bacteria</taxon>
        <taxon>Pseudomonadati</taxon>
        <taxon>Pseudomonadota</taxon>
        <taxon>Betaproteobacteria</taxon>
        <taxon>Burkholderiales</taxon>
        <taxon>Alcaligenaceae</taxon>
        <taxon>Achromobacter</taxon>
    </lineage>
</organism>
<dbReference type="Proteomes" id="UP000289465">
    <property type="component" value="Unassembled WGS sequence"/>
</dbReference>
<name>A0A446D116_9BURK</name>
<feature type="coiled-coil region" evidence="1">
    <location>
        <begin position="389"/>
        <end position="416"/>
    </location>
</feature>
<sequence length="509" mass="55380">MITHERHRGRGHAAARGRTVAVFNHPPRQGSEQQVKEIITVAAHQRAGQQQGLASLRRQHAHGLALGAAAVLVLMRFVRDEQVERALRKIPLDELRRLVAALAEAELHVGHRTFHARGLTVGKHQLAVAIHEVDELVDVVAQHRGQEAVTELLHQLLRGDFPDSRDALQGFEDSRGLVTAGQASRTDQRPQGRGAMAALPAVLLGFECDRVDRLAVKVGDDSAAVRAGRHVTVAGAPPGEDRLPMEPHPHPYTTQNEKLLTRGLHPQLLAQLDELDQCVRAVEHPDLGARHRLLDLASPLVNQVWRRKHQGAAVAFGVEDGGRGDADGRLAAPHLAIDDRGAFTTIDQQLGGGMDDFGLGFKQLAFEAGDDELAVRLWLAGIDRRVGPIERVEQFVAELTDEILKAQGQRRRFRVEQFALRGCSFCGSRFKIEGHGDAPKKNGACTTPSGAMACPVVGRRIGARPTMVESAGLGGPLAKRAQSSDGSTMRVKWRSASVTMRILSSGWTR</sequence>
<evidence type="ECO:0000256" key="1">
    <source>
        <dbReference type="SAM" id="Coils"/>
    </source>
</evidence>
<protein>
    <submittedName>
        <fullName evidence="2">Uncharacterized protein</fullName>
    </submittedName>
</protein>
<dbReference type="EMBL" id="UFQC01000065">
    <property type="protein sequence ID" value="SSW73808.1"/>
    <property type="molecule type" value="Genomic_DNA"/>
</dbReference>
<gene>
    <name evidence="2" type="ORF">AVE30378_06155</name>
</gene>
<proteinExistence type="predicted"/>